<reference evidence="1" key="1">
    <citation type="submission" date="2023-10" db="EMBL/GenBank/DDBJ databases">
        <title>Genome assemblies of two species of porcelain crab, Petrolisthes cinctipes and Petrolisthes manimaculis (Anomura: Porcellanidae).</title>
        <authorList>
            <person name="Angst P."/>
        </authorList>
    </citation>
    <scope>NUCLEOTIDE SEQUENCE</scope>
    <source>
        <strain evidence="1">PB745_01</strain>
        <tissue evidence="1">Gill</tissue>
    </source>
</reference>
<accession>A0AAE1BRB0</accession>
<gene>
    <name evidence="1" type="ORF">Pcinc_038556</name>
</gene>
<keyword evidence="2" id="KW-1185">Reference proteome</keyword>
<proteinExistence type="predicted"/>
<evidence type="ECO:0000313" key="1">
    <source>
        <dbReference type="EMBL" id="KAK3855018.1"/>
    </source>
</evidence>
<name>A0AAE1BRB0_PETCI</name>
<sequence length="76" mass="8079">MVVTVALGKAAYHDHPAQDNNDKAGGMDGDKWDGQSGCIGGKTSTITALIPIMDECWTKVTRDLDIISKTAGFLIN</sequence>
<comment type="caution">
    <text evidence="1">The sequence shown here is derived from an EMBL/GenBank/DDBJ whole genome shotgun (WGS) entry which is preliminary data.</text>
</comment>
<protein>
    <submittedName>
        <fullName evidence="1">Uncharacterized protein</fullName>
    </submittedName>
</protein>
<dbReference type="AlphaFoldDB" id="A0AAE1BRB0"/>
<dbReference type="Proteomes" id="UP001286313">
    <property type="component" value="Unassembled WGS sequence"/>
</dbReference>
<dbReference type="EMBL" id="JAWQEG010006382">
    <property type="protein sequence ID" value="KAK3855018.1"/>
    <property type="molecule type" value="Genomic_DNA"/>
</dbReference>
<organism evidence="1 2">
    <name type="scientific">Petrolisthes cinctipes</name>
    <name type="common">Flat porcelain crab</name>
    <dbReference type="NCBI Taxonomy" id="88211"/>
    <lineage>
        <taxon>Eukaryota</taxon>
        <taxon>Metazoa</taxon>
        <taxon>Ecdysozoa</taxon>
        <taxon>Arthropoda</taxon>
        <taxon>Crustacea</taxon>
        <taxon>Multicrustacea</taxon>
        <taxon>Malacostraca</taxon>
        <taxon>Eumalacostraca</taxon>
        <taxon>Eucarida</taxon>
        <taxon>Decapoda</taxon>
        <taxon>Pleocyemata</taxon>
        <taxon>Anomura</taxon>
        <taxon>Galatheoidea</taxon>
        <taxon>Porcellanidae</taxon>
        <taxon>Petrolisthes</taxon>
    </lineage>
</organism>
<evidence type="ECO:0000313" key="2">
    <source>
        <dbReference type="Proteomes" id="UP001286313"/>
    </source>
</evidence>